<evidence type="ECO:0000313" key="2">
    <source>
        <dbReference type="EMBL" id="MPC35207.1"/>
    </source>
</evidence>
<evidence type="ECO:0000256" key="1">
    <source>
        <dbReference type="SAM" id="MobiDB-lite"/>
    </source>
</evidence>
<comment type="caution">
    <text evidence="2">The sequence shown here is derived from an EMBL/GenBank/DDBJ whole genome shotgun (WGS) entry which is preliminary data.</text>
</comment>
<keyword evidence="3" id="KW-1185">Reference proteome</keyword>
<name>A0A5B7EPK8_PORTR</name>
<reference evidence="2 3" key="1">
    <citation type="submission" date="2019-05" db="EMBL/GenBank/DDBJ databases">
        <title>Another draft genome of Portunus trituberculatus and its Hox gene families provides insights of decapod evolution.</title>
        <authorList>
            <person name="Jeong J.-H."/>
            <person name="Song I."/>
            <person name="Kim S."/>
            <person name="Choi T."/>
            <person name="Kim D."/>
            <person name="Ryu S."/>
            <person name="Kim W."/>
        </authorList>
    </citation>
    <scope>NUCLEOTIDE SEQUENCE [LARGE SCALE GENOMIC DNA]</scope>
    <source>
        <tissue evidence="2">Muscle</tissue>
    </source>
</reference>
<feature type="region of interest" description="Disordered" evidence="1">
    <location>
        <begin position="79"/>
        <end position="101"/>
    </location>
</feature>
<evidence type="ECO:0000313" key="3">
    <source>
        <dbReference type="Proteomes" id="UP000324222"/>
    </source>
</evidence>
<accession>A0A5B7EPK8</accession>
<protein>
    <submittedName>
        <fullName evidence="2">Uncharacterized protein</fullName>
    </submittedName>
</protein>
<organism evidence="2 3">
    <name type="scientific">Portunus trituberculatus</name>
    <name type="common">Swimming crab</name>
    <name type="synonym">Neptunus trituberculatus</name>
    <dbReference type="NCBI Taxonomy" id="210409"/>
    <lineage>
        <taxon>Eukaryota</taxon>
        <taxon>Metazoa</taxon>
        <taxon>Ecdysozoa</taxon>
        <taxon>Arthropoda</taxon>
        <taxon>Crustacea</taxon>
        <taxon>Multicrustacea</taxon>
        <taxon>Malacostraca</taxon>
        <taxon>Eumalacostraca</taxon>
        <taxon>Eucarida</taxon>
        <taxon>Decapoda</taxon>
        <taxon>Pleocyemata</taxon>
        <taxon>Brachyura</taxon>
        <taxon>Eubrachyura</taxon>
        <taxon>Portunoidea</taxon>
        <taxon>Portunidae</taxon>
        <taxon>Portuninae</taxon>
        <taxon>Portunus</taxon>
    </lineage>
</organism>
<dbReference type="Proteomes" id="UP000324222">
    <property type="component" value="Unassembled WGS sequence"/>
</dbReference>
<dbReference type="AlphaFoldDB" id="A0A5B7EPK8"/>
<dbReference type="EMBL" id="VSRR010003222">
    <property type="protein sequence ID" value="MPC35207.1"/>
    <property type="molecule type" value="Genomic_DNA"/>
</dbReference>
<proteinExistence type="predicted"/>
<sequence>MSPHQQDHLYNHHHHHYHYHFHAPAAPPITFCHLLQLFFPSHSRHFPESFSISCGVVGSVERRPYRLVGRTLRHLQIQRREDPSVAKTTRPSRPSPHDTYTPLYLRRQLRRRVYYKAAVAKAARGAGARRDGR</sequence>
<gene>
    <name evidence="2" type="ORF">E2C01_028626</name>
</gene>